<organism evidence="3 4">
    <name type="scientific">Caenorhabditis auriculariae</name>
    <dbReference type="NCBI Taxonomy" id="2777116"/>
    <lineage>
        <taxon>Eukaryota</taxon>
        <taxon>Metazoa</taxon>
        <taxon>Ecdysozoa</taxon>
        <taxon>Nematoda</taxon>
        <taxon>Chromadorea</taxon>
        <taxon>Rhabditida</taxon>
        <taxon>Rhabditina</taxon>
        <taxon>Rhabditomorpha</taxon>
        <taxon>Rhabditoidea</taxon>
        <taxon>Rhabditidae</taxon>
        <taxon>Peloderinae</taxon>
        <taxon>Caenorhabditis</taxon>
    </lineage>
</organism>
<proteinExistence type="predicted"/>
<evidence type="ECO:0000256" key="1">
    <source>
        <dbReference type="SAM" id="SignalP"/>
    </source>
</evidence>
<dbReference type="SMART" id="SM00289">
    <property type="entry name" value="WR1"/>
    <property type="match status" value="5"/>
</dbReference>
<reference evidence="3" key="1">
    <citation type="submission" date="2020-10" db="EMBL/GenBank/DDBJ databases">
        <authorList>
            <person name="Kikuchi T."/>
        </authorList>
    </citation>
    <scope>NUCLEOTIDE SEQUENCE</scope>
    <source>
        <strain evidence="3">NKZ352</strain>
    </source>
</reference>
<sequence length="584" mass="63027">MKLLLFSSFCLLHYLVDARSCTHSLQCGRGFHCNDGICRRDSCTSDSHCHETEKCKSGKVNGRQKLACFLDSAPRAKSGGAVTEHYCPGGGAVVLTTTGNLASCDLTQECSSTHVCNPEFGICCTKVRSCPGGAKTMLNFITSKPIMCQFKKGRVMPCPKGGYCETETGFCCSRGDDLEVPAPVGAPEPVATRERPWRGQVCSPRDGCSGGAACICGSRGTCICECATEFGYTAAADGKTCQRVRRRLKEKCKTDMECSSAFSECSSGGCRCKRGFQRDGDGGCKPVEYRCVNRGTPLKKNEKLVTCSLRASVALGTFRSLKSLSNETSLTEDLIGNSTFADFGNGRDDCPDEHYCVPVFDDATKPGYYQGFCCPSPSETKPVCPVGEAHDSSFPPDFGCRNCPSDYFCHRDSVATDKSICCPKPCVSLEDIYDDGQCYPMAFYGDSCTLSAQCVYSKSPAKAEEYAELARMECRSAICSCPAGFSYADGQCKRIMCSVGLRGEPSVDQSGLLIRCGRSSDCSLGHMCDPNNHVCCKGTNRCPKDYVETGELCTDDNCRGVSQICHLTKNGKAKICCTLDDTYT</sequence>
<feature type="chain" id="PRO_5035725519" description="EB domain-containing protein" evidence="1">
    <location>
        <begin position="19"/>
        <end position="584"/>
    </location>
</feature>
<dbReference type="OrthoDB" id="5853212at2759"/>
<comment type="caution">
    <text evidence="3">The sequence shown here is derived from an EMBL/GenBank/DDBJ whole genome shotgun (WGS) entry which is preliminary data.</text>
</comment>
<accession>A0A8S1HWN2</accession>
<protein>
    <recommendedName>
        <fullName evidence="2">EB domain-containing protein</fullName>
    </recommendedName>
</protein>
<dbReference type="InterPro" id="IPR006150">
    <property type="entry name" value="Cys_repeat_1"/>
</dbReference>
<evidence type="ECO:0000259" key="2">
    <source>
        <dbReference type="Pfam" id="PF01683"/>
    </source>
</evidence>
<dbReference type="AlphaFoldDB" id="A0A8S1HWN2"/>
<dbReference type="EMBL" id="CAJGYM010000182">
    <property type="protein sequence ID" value="CAD6199539.1"/>
    <property type="molecule type" value="Genomic_DNA"/>
</dbReference>
<name>A0A8S1HWN2_9PELO</name>
<dbReference type="Proteomes" id="UP000835052">
    <property type="component" value="Unassembled WGS sequence"/>
</dbReference>
<dbReference type="InterPro" id="IPR006149">
    <property type="entry name" value="EB_dom"/>
</dbReference>
<feature type="signal peptide" evidence="1">
    <location>
        <begin position="1"/>
        <end position="18"/>
    </location>
</feature>
<evidence type="ECO:0000313" key="4">
    <source>
        <dbReference type="Proteomes" id="UP000835052"/>
    </source>
</evidence>
<keyword evidence="1" id="KW-0732">Signal</keyword>
<gene>
    <name evidence="3" type="ORF">CAUJ_LOCUS15441</name>
</gene>
<keyword evidence="4" id="KW-1185">Reference proteome</keyword>
<evidence type="ECO:0000313" key="3">
    <source>
        <dbReference type="EMBL" id="CAD6199539.1"/>
    </source>
</evidence>
<dbReference type="Pfam" id="PF01683">
    <property type="entry name" value="EB"/>
    <property type="match status" value="1"/>
</dbReference>
<feature type="domain" description="EB" evidence="2">
    <location>
        <begin position="433"/>
        <end position="492"/>
    </location>
</feature>